<dbReference type="Proteomes" id="UP000242682">
    <property type="component" value="Unassembled WGS sequence"/>
</dbReference>
<accession>A0A2P8H5T0</accession>
<dbReference type="InterPro" id="IPR036928">
    <property type="entry name" value="AS_sf"/>
</dbReference>
<dbReference type="PANTHER" id="PTHR42678">
    <property type="entry name" value="AMIDASE"/>
    <property type="match status" value="1"/>
</dbReference>
<name>A0A2P8H5T0_9BACL</name>
<dbReference type="PANTHER" id="PTHR42678:SF34">
    <property type="entry name" value="OS04G0183300 PROTEIN"/>
    <property type="match status" value="1"/>
</dbReference>
<evidence type="ECO:0000313" key="2">
    <source>
        <dbReference type="EMBL" id="PSL41544.1"/>
    </source>
</evidence>
<keyword evidence="3" id="KW-1185">Reference proteome</keyword>
<organism evidence="2 3">
    <name type="scientific">Planomicrobium soli</name>
    <dbReference type="NCBI Taxonomy" id="1176648"/>
    <lineage>
        <taxon>Bacteria</taxon>
        <taxon>Bacillati</taxon>
        <taxon>Bacillota</taxon>
        <taxon>Bacilli</taxon>
        <taxon>Bacillales</taxon>
        <taxon>Caryophanaceae</taxon>
        <taxon>Planomicrobium</taxon>
    </lineage>
</organism>
<evidence type="ECO:0000313" key="3">
    <source>
        <dbReference type="Proteomes" id="UP000242682"/>
    </source>
</evidence>
<sequence length="486" mass="53003">MHLDRLKEYRLEKLDDLTIAELQKEMEDGVLTSEELVLMFHENISERDKGINSIIEVNPDALIIAQALDMERKISGPRSVLHGIPILLKDNIGTGDKMHTSAGSYALKDYYAEKDAVVAAKLRKAGAVLLGKTHMTEWADMMSEDMPDNYCSRSGHINHPFGDFYIGGSSSGSAAAIAMSLAAASIGTETSGSIINPSDENSLVGIKPTLGLTSRSGIIPLAASQDIAGPMARNVTDAVTVFSAIIGWDAEDEITVGAKPYESYDWLAHLKKDGLQGVRLAVPRHLFEESITANELDLFNEALDVLRSAGAELIDPVDIGVTEEEVGDEVQYFEFKPNINEYLGKSHPSNPIRSLDDLIAFHNKHPEKMLRYGQSKLEKSNATSGRLNEPEYVEALKRKRLLAGERGIMSTLEELKASAFVLPKDFGGSVGATAGMPLITVPYSFEEENGPFGITFMGPAFSDPALIEFAYAFEQATDGRVKPSYK</sequence>
<dbReference type="SUPFAM" id="SSF75304">
    <property type="entry name" value="Amidase signature (AS) enzymes"/>
    <property type="match status" value="1"/>
</dbReference>
<protein>
    <submittedName>
        <fullName evidence="2">Amidase</fullName>
    </submittedName>
</protein>
<dbReference type="InterPro" id="IPR023631">
    <property type="entry name" value="Amidase_dom"/>
</dbReference>
<dbReference type="Pfam" id="PF01425">
    <property type="entry name" value="Amidase"/>
    <property type="match status" value="1"/>
</dbReference>
<reference evidence="2 3" key="1">
    <citation type="submission" date="2018-03" db="EMBL/GenBank/DDBJ databases">
        <title>Genomic Encyclopedia of Type Strains, Phase III (KMG-III): the genomes of soil and plant-associated and newly described type strains.</title>
        <authorList>
            <person name="Whitman W."/>
        </authorList>
    </citation>
    <scope>NUCLEOTIDE SEQUENCE [LARGE SCALE GENOMIC DNA]</scope>
    <source>
        <strain evidence="2 3">CGMCC 1.12259</strain>
    </source>
</reference>
<gene>
    <name evidence="2" type="ORF">B0H99_102228</name>
</gene>
<dbReference type="Gene3D" id="3.90.1300.10">
    <property type="entry name" value="Amidase signature (AS) domain"/>
    <property type="match status" value="1"/>
</dbReference>
<proteinExistence type="predicted"/>
<dbReference type="RefSeq" id="WP_106532230.1">
    <property type="nucleotide sequence ID" value="NZ_PYAT01000002.1"/>
</dbReference>
<dbReference type="OrthoDB" id="9811471at2"/>
<dbReference type="AlphaFoldDB" id="A0A2P8H5T0"/>
<evidence type="ECO:0000259" key="1">
    <source>
        <dbReference type="Pfam" id="PF01425"/>
    </source>
</evidence>
<comment type="caution">
    <text evidence="2">The sequence shown here is derived from an EMBL/GenBank/DDBJ whole genome shotgun (WGS) entry which is preliminary data.</text>
</comment>
<dbReference type="NCBIfam" id="NF005300">
    <property type="entry name" value="PRK06828.1"/>
    <property type="match status" value="1"/>
</dbReference>
<dbReference type="EMBL" id="PYAT01000002">
    <property type="protein sequence ID" value="PSL41544.1"/>
    <property type="molecule type" value="Genomic_DNA"/>
</dbReference>
<feature type="domain" description="Amidase" evidence="1">
    <location>
        <begin position="35"/>
        <end position="466"/>
    </location>
</feature>